<dbReference type="WBParaSite" id="TREG1_28520.1">
    <property type="protein sequence ID" value="TREG1_28520.1"/>
    <property type="gene ID" value="TREG1_28520"/>
</dbReference>
<dbReference type="InterPro" id="IPR045886">
    <property type="entry name" value="ThiF/MoeB/HesA"/>
</dbReference>
<dbReference type="Gene3D" id="3.10.290.20">
    <property type="entry name" value="Ubiquitin-like 2 activating enzyme e1b. Chain: B, domain 3"/>
    <property type="match status" value="1"/>
</dbReference>
<feature type="binding site" evidence="6">
    <location>
        <begin position="72"/>
        <end position="77"/>
    </location>
    <ligand>
        <name>ATP</name>
        <dbReference type="ChEBI" id="CHEBI:30616"/>
    </ligand>
</feature>
<feature type="compositionally biased region" description="Low complexity" evidence="8">
    <location>
        <begin position="673"/>
        <end position="683"/>
    </location>
</feature>
<reference evidence="11" key="1">
    <citation type="submission" date="2022-06" db="EMBL/GenBank/DDBJ databases">
        <authorList>
            <person name="Berger JAMES D."/>
            <person name="Berger JAMES D."/>
        </authorList>
    </citation>
    <scope>NUCLEOTIDE SEQUENCE [LARGE SCALE GENOMIC DNA]</scope>
</reference>
<feature type="binding site" evidence="7">
    <location>
        <position position="465"/>
    </location>
    <ligand>
        <name>Zn(2+)</name>
        <dbReference type="ChEBI" id="CHEBI:29105"/>
    </ligand>
</feature>
<dbReference type="InterPro" id="IPR023318">
    <property type="entry name" value="Ub_act_enz_dom_a_sf"/>
</dbReference>
<feature type="domain" description="Ubiquitin/SUMO-activating enzyme ubiquitin-like" evidence="10">
    <location>
        <begin position="478"/>
        <end position="557"/>
    </location>
</feature>
<dbReference type="PANTHER" id="PTHR10953:SF5">
    <property type="entry name" value="SUMO-ACTIVATING ENZYME SUBUNIT 2"/>
    <property type="match status" value="1"/>
</dbReference>
<dbReference type="GO" id="GO:0031510">
    <property type="term" value="C:SUMO activating enzyme complex"/>
    <property type="evidence" value="ECO:0007669"/>
    <property type="project" value="TreeGrafter"/>
</dbReference>
<evidence type="ECO:0000256" key="3">
    <source>
        <dbReference type="ARBA" id="ARBA00022840"/>
    </source>
</evidence>
<name>A0AA85JME4_TRIRE</name>
<reference evidence="12" key="2">
    <citation type="submission" date="2023-11" db="UniProtKB">
        <authorList>
            <consortium name="WormBaseParasite"/>
        </authorList>
    </citation>
    <scope>IDENTIFICATION</scope>
</reference>
<dbReference type="PANTHER" id="PTHR10953">
    <property type="entry name" value="UBIQUITIN-ACTIVATING ENZYME E1"/>
    <property type="match status" value="1"/>
</dbReference>
<keyword evidence="11" id="KW-1185">Reference proteome</keyword>
<organism evidence="11 12">
    <name type="scientific">Trichobilharzia regenti</name>
    <name type="common">Nasal bird schistosome</name>
    <dbReference type="NCBI Taxonomy" id="157069"/>
    <lineage>
        <taxon>Eukaryota</taxon>
        <taxon>Metazoa</taxon>
        <taxon>Spiralia</taxon>
        <taxon>Lophotrochozoa</taxon>
        <taxon>Platyhelminthes</taxon>
        <taxon>Trematoda</taxon>
        <taxon>Digenea</taxon>
        <taxon>Strigeidida</taxon>
        <taxon>Schistosomatoidea</taxon>
        <taxon>Schistosomatidae</taxon>
        <taxon>Trichobilharzia</taxon>
    </lineage>
</organism>
<keyword evidence="7" id="KW-0862">Zinc</keyword>
<keyword evidence="1 6" id="KW-0547">Nucleotide-binding</keyword>
<dbReference type="InterPro" id="IPR028077">
    <property type="entry name" value="UAE_UbL_dom"/>
</dbReference>
<dbReference type="GO" id="GO:0019948">
    <property type="term" value="F:SUMO activating enzyme activity"/>
    <property type="evidence" value="ECO:0007669"/>
    <property type="project" value="InterPro"/>
</dbReference>
<evidence type="ECO:0000313" key="11">
    <source>
        <dbReference type="Proteomes" id="UP000050795"/>
    </source>
</evidence>
<evidence type="ECO:0000256" key="7">
    <source>
        <dbReference type="PIRSR" id="PIRSR039133-3"/>
    </source>
</evidence>
<evidence type="ECO:0000256" key="4">
    <source>
        <dbReference type="ARBA" id="ARBA00043952"/>
    </source>
</evidence>
<proteinExistence type="predicted"/>
<sequence>MVDLDTIDISNLNRQFFSTKNTLGGPKQRRLDLTSWPLNHLLTLSLITKVFLAPHLIQRFFEKFTVVFNALDNLAARKHVNRMCVSAKIPLVESGTAGYLGQVEPLLPAIRTEESSNSDGVLTCRTGCYECQPRGLGQRHFPACTIRNTPSEPIHCVVWAKYLFNQLFGQSDVDDEDISPDFSDPDLHHNNNSNHSQSEVKLPTSSPTTEANDTHNSDGLNNSGLNKPSQLTLREWFRQLWSNKANHSNSTDNELSSTASSSLAWRLFHRDIVTLIGMRDLWVDRQDRREPNPLEMSTLKEAINYNSESSCSSHDSSNFYELRDQRKLSISGWLDIFLNSVEKLQKRVEDGGGDKFLVWDKDDQEAMDFVASAAVIRSQVFHSPGADQLTRFTIKSLAGNIIPAVASTNAIVAGLMVLQARHILSKHYERVRTVYLHRQPTGRRGNRRLVVPVKPAPPNPSCLVCSDTIKNSQLRLVCAPEMLTLRILRDRILIRHLGMLAPDVELSDRGVILISSEEGETDEDTLNKTLGEFNVTQDTCLQCDDFRQDFTVRLIVSCASPELANALPNNLSLSNNSLPIQQQQLDSDNQFEQWRILGNVDSVLTSVKGSNSNNSAASSSIPEEIMIMNGNVAKHEASLNSKDDVNISVNGASDTDSTVIQFIDESIDPPPSSSSSSNSQKFEVSSKRKLQNAEFTENHCQIKRARVDIDVDNEHNNSSVLSPYEIIPTVNVDSDDDDLILIECE</sequence>
<protein>
    <recommendedName>
        <fullName evidence="13">SUMO-activating enzyme subunit</fullName>
    </recommendedName>
</protein>
<evidence type="ECO:0000259" key="9">
    <source>
        <dbReference type="Pfam" id="PF00899"/>
    </source>
</evidence>
<dbReference type="InterPro" id="IPR030661">
    <property type="entry name" value="Uba2"/>
</dbReference>
<feature type="binding site" evidence="6">
    <location>
        <position position="27"/>
    </location>
    <ligand>
        <name>ATP</name>
        <dbReference type="ChEBI" id="CHEBI:30616"/>
    </ligand>
</feature>
<dbReference type="InterPro" id="IPR035985">
    <property type="entry name" value="Ubiquitin-activating_enz"/>
</dbReference>
<keyword evidence="2" id="KW-0833">Ubl conjugation pathway</keyword>
<dbReference type="GO" id="GO:0046872">
    <property type="term" value="F:metal ion binding"/>
    <property type="evidence" value="ECO:0007669"/>
    <property type="project" value="UniProtKB-KW"/>
</dbReference>
<feature type="binding site" evidence="7">
    <location>
        <position position="131"/>
    </location>
    <ligand>
        <name>Zn(2+)</name>
        <dbReference type="ChEBI" id="CHEBI:29105"/>
    </ligand>
</feature>
<feature type="region of interest" description="Disordered" evidence="8">
    <location>
        <begin position="175"/>
        <end position="226"/>
    </location>
</feature>
<feature type="binding site" evidence="7">
    <location>
        <position position="462"/>
    </location>
    <ligand>
        <name>Zn(2+)</name>
        <dbReference type="ChEBI" id="CHEBI:29105"/>
    </ligand>
</feature>
<dbReference type="Pfam" id="PF00899">
    <property type="entry name" value="ThiF"/>
    <property type="match status" value="1"/>
</dbReference>
<feature type="compositionally biased region" description="Polar residues" evidence="8">
    <location>
        <begin position="217"/>
        <end position="226"/>
    </location>
</feature>
<evidence type="ECO:0000256" key="6">
    <source>
        <dbReference type="PIRSR" id="PIRSR039133-2"/>
    </source>
</evidence>
<evidence type="ECO:0008006" key="13">
    <source>
        <dbReference type="Google" id="ProtNLM"/>
    </source>
</evidence>
<dbReference type="GO" id="GO:0016925">
    <property type="term" value="P:protein sumoylation"/>
    <property type="evidence" value="ECO:0007669"/>
    <property type="project" value="InterPro"/>
</dbReference>
<feature type="binding site" evidence="6">
    <location>
        <position position="3"/>
    </location>
    <ligand>
        <name>ATP</name>
        <dbReference type="ChEBI" id="CHEBI:30616"/>
    </ligand>
</feature>
<evidence type="ECO:0000256" key="8">
    <source>
        <dbReference type="SAM" id="MobiDB-lite"/>
    </source>
</evidence>
<feature type="binding site" evidence="6">
    <location>
        <begin position="11"/>
        <end position="14"/>
    </location>
    <ligand>
        <name>ATP</name>
        <dbReference type="ChEBI" id="CHEBI:30616"/>
    </ligand>
</feature>
<evidence type="ECO:0000259" key="10">
    <source>
        <dbReference type="Pfam" id="PF14732"/>
    </source>
</evidence>
<dbReference type="SUPFAM" id="SSF69572">
    <property type="entry name" value="Activating enzymes of the ubiquitin-like proteins"/>
    <property type="match status" value="1"/>
</dbReference>
<evidence type="ECO:0000256" key="1">
    <source>
        <dbReference type="ARBA" id="ARBA00022741"/>
    </source>
</evidence>
<dbReference type="PIRSF" id="PIRSF039133">
    <property type="entry name" value="SUMO_E1B"/>
    <property type="match status" value="1"/>
</dbReference>
<feature type="binding site" evidence="7">
    <location>
        <position position="128"/>
    </location>
    <ligand>
        <name>Zn(2+)</name>
        <dbReference type="ChEBI" id="CHEBI:29105"/>
    </ligand>
</feature>
<feature type="domain" description="THIF-type NAD/FAD binding fold" evidence="9">
    <location>
        <begin position="1"/>
        <end position="443"/>
    </location>
</feature>
<dbReference type="AlphaFoldDB" id="A0AA85JME4"/>
<dbReference type="Gene3D" id="1.10.10.520">
    <property type="entry name" value="Ubiquitin activating enzymes (Uba3). Chain: B, domain 2"/>
    <property type="match status" value="1"/>
</dbReference>
<keyword evidence="7" id="KW-0479">Metal-binding</keyword>
<dbReference type="Gene3D" id="3.40.50.720">
    <property type="entry name" value="NAD(P)-binding Rossmann-like Domain"/>
    <property type="match status" value="1"/>
</dbReference>
<dbReference type="GO" id="GO:0005737">
    <property type="term" value="C:cytoplasm"/>
    <property type="evidence" value="ECO:0007669"/>
    <property type="project" value="TreeGrafter"/>
</dbReference>
<dbReference type="Pfam" id="PF14732">
    <property type="entry name" value="UAE_UbL"/>
    <property type="match status" value="1"/>
</dbReference>
<accession>A0AA85JME4</accession>
<evidence type="ECO:0000256" key="5">
    <source>
        <dbReference type="PIRSR" id="PIRSR039133-1"/>
    </source>
</evidence>
<dbReference type="InterPro" id="IPR000594">
    <property type="entry name" value="ThiF_NAD_FAD-bd"/>
</dbReference>
<comment type="pathway">
    <text evidence="4">Protein modification.</text>
</comment>
<dbReference type="Proteomes" id="UP000050795">
    <property type="component" value="Unassembled WGS sequence"/>
</dbReference>
<feature type="active site" description="Glycyl thioester intermediate" evidence="5">
    <location>
        <position position="144"/>
    </location>
</feature>
<feature type="region of interest" description="Disordered" evidence="8">
    <location>
        <begin position="665"/>
        <end position="688"/>
    </location>
</feature>
<keyword evidence="3 6" id="KW-0067">ATP-binding</keyword>
<evidence type="ECO:0000256" key="2">
    <source>
        <dbReference type="ARBA" id="ARBA00022786"/>
    </source>
</evidence>
<dbReference type="GO" id="GO:0005524">
    <property type="term" value="F:ATP binding"/>
    <property type="evidence" value="ECO:0007669"/>
    <property type="project" value="UniProtKB-KW"/>
</dbReference>
<evidence type="ECO:0000313" key="12">
    <source>
        <dbReference type="WBParaSite" id="TREG1_28520.1"/>
    </source>
</evidence>